<dbReference type="InterPro" id="IPR027417">
    <property type="entry name" value="P-loop_NTPase"/>
</dbReference>
<feature type="short sequence motif" description="Q motif" evidence="5">
    <location>
        <begin position="50"/>
        <end position="78"/>
    </location>
</feature>
<proteinExistence type="predicted"/>
<feature type="domain" description="Helicase ATP-binding" evidence="7">
    <location>
        <begin position="81"/>
        <end position="184"/>
    </location>
</feature>
<keyword evidence="10" id="KW-1185">Reference proteome</keyword>
<evidence type="ECO:0008006" key="11">
    <source>
        <dbReference type="Google" id="ProtNLM"/>
    </source>
</evidence>
<keyword evidence="3" id="KW-0347">Helicase</keyword>
<dbReference type="SUPFAM" id="SSF52540">
    <property type="entry name" value="P-loop containing nucleoside triphosphate hydrolases"/>
    <property type="match status" value="1"/>
</dbReference>
<comment type="caution">
    <text evidence="9">The sequence shown here is derived from an EMBL/GenBank/DDBJ whole genome shotgun (WGS) entry which is preliminary data.</text>
</comment>
<feature type="domain" description="DEAD-box RNA helicase Q" evidence="8">
    <location>
        <begin position="50"/>
        <end position="78"/>
    </location>
</feature>
<dbReference type="Gene3D" id="3.40.50.300">
    <property type="entry name" value="P-loop containing nucleotide triphosphate hydrolases"/>
    <property type="match status" value="1"/>
</dbReference>
<dbReference type="OrthoDB" id="196131at2759"/>
<keyword evidence="1" id="KW-0547">Nucleotide-binding</keyword>
<dbReference type="GO" id="GO:0016787">
    <property type="term" value="F:hydrolase activity"/>
    <property type="evidence" value="ECO:0007669"/>
    <property type="project" value="UniProtKB-KW"/>
</dbReference>
<dbReference type="EMBL" id="JANKHO010004123">
    <property type="protein sequence ID" value="KAJ3478705.1"/>
    <property type="molecule type" value="Genomic_DNA"/>
</dbReference>
<dbReference type="GO" id="GO:0003676">
    <property type="term" value="F:nucleic acid binding"/>
    <property type="evidence" value="ECO:0007669"/>
    <property type="project" value="InterPro"/>
</dbReference>
<dbReference type="InterPro" id="IPR014014">
    <property type="entry name" value="RNA_helicase_DEAD_Q_motif"/>
</dbReference>
<evidence type="ECO:0000256" key="6">
    <source>
        <dbReference type="SAM" id="MobiDB-lite"/>
    </source>
</evidence>
<evidence type="ECO:0000313" key="10">
    <source>
        <dbReference type="Proteomes" id="UP001148786"/>
    </source>
</evidence>
<accession>A0A9W8JK47</accession>
<dbReference type="GO" id="GO:0005524">
    <property type="term" value="F:ATP binding"/>
    <property type="evidence" value="ECO:0007669"/>
    <property type="project" value="UniProtKB-KW"/>
</dbReference>
<keyword evidence="2" id="KW-0378">Hydrolase</keyword>
<dbReference type="Pfam" id="PF00270">
    <property type="entry name" value="DEAD"/>
    <property type="match status" value="1"/>
</dbReference>
<dbReference type="AlphaFoldDB" id="A0A9W8JK47"/>
<evidence type="ECO:0000256" key="2">
    <source>
        <dbReference type="ARBA" id="ARBA00022801"/>
    </source>
</evidence>
<dbReference type="PROSITE" id="PS51195">
    <property type="entry name" value="Q_MOTIF"/>
    <property type="match status" value="1"/>
</dbReference>
<dbReference type="InterPro" id="IPR014001">
    <property type="entry name" value="Helicase_ATP-bd"/>
</dbReference>
<gene>
    <name evidence="9" type="ORF">NLJ89_g12368</name>
</gene>
<evidence type="ECO:0000256" key="4">
    <source>
        <dbReference type="ARBA" id="ARBA00022840"/>
    </source>
</evidence>
<evidence type="ECO:0000256" key="5">
    <source>
        <dbReference type="PROSITE-ProRule" id="PRU00552"/>
    </source>
</evidence>
<dbReference type="PROSITE" id="PS51192">
    <property type="entry name" value="HELICASE_ATP_BIND_1"/>
    <property type="match status" value="1"/>
</dbReference>
<dbReference type="InterPro" id="IPR011545">
    <property type="entry name" value="DEAD/DEAH_box_helicase_dom"/>
</dbReference>
<reference evidence="9" key="1">
    <citation type="submission" date="2022-07" db="EMBL/GenBank/DDBJ databases">
        <title>Genome Sequence of Agrocybe chaxingu.</title>
        <authorList>
            <person name="Buettner E."/>
        </authorList>
    </citation>
    <scope>NUCLEOTIDE SEQUENCE</scope>
    <source>
        <strain evidence="9">MP-N11</strain>
    </source>
</reference>
<dbReference type="GO" id="GO:0003724">
    <property type="term" value="F:RNA helicase activity"/>
    <property type="evidence" value="ECO:0007669"/>
    <property type="project" value="InterPro"/>
</dbReference>
<name>A0A9W8JK47_9AGAR</name>
<evidence type="ECO:0000313" key="9">
    <source>
        <dbReference type="EMBL" id="KAJ3478705.1"/>
    </source>
</evidence>
<dbReference type="PANTHER" id="PTHR47958">
    <property type="entry name" value="ATP-DEPENDENT RNA HELICASE DBP3"/>
    <property type="match status" value="1"/>
</dbReference>
<protein>
    <recommendedName>
        <fullName evidence="11">RNA helicase</fullName>
    </recommendedName>
</protein>
<keyword evidence="4" id="KW-0067">ATP-binding</keyword>
<evidence type="ECO:0000256" key="3">
    <source>
        <dbReference type="ARBA" id="ARBA00022806"/>
    </source>
</evidence>
<evidence type="ECO:0000256" key="1">
    <source>
        <dbReference type="ARBA" id="ARBA00022741"/>
    </source>
</evidence>
<organism evidence="9 10">
    <name type="scientific">Agrocybe chaxingu</name>
    <dbReference type="NCBI Taxonomy" id="84603"/>
    <lineage>
        <taxon>Eukaryota</taxon>
        <taxon>Fungi</taxon>
        <taxon>Dikarya</taxon>
        <taxon>Basidiomycota</taxon>
        <taxon>Agaricomycotina</taxon>
        <taxon>Agaricomycetes</taxon>
        <taxon>Agaricomycetidae</taxon>
        <taxon>Agaricales</taxon>
        <taxon>Agaricineae</taxon>
        <taxon>Strophariaceae</taxon>
        <taxon>Agrocybe</taxon>
    </lineage>
</organism>
<feature type="region of interest" description="Disordered" evidence="6">
    <location>
        <begin position="163"/>
        <end position="184"/>
    </location>
</feature>
<dbReference type="Proteomes" id="UP001148786">
    <property type="component" value="Unassembled WGS sequence"/>
</dbReference>
<evidence type="ECO:0000259" key="7">
    <source>
        <dbReference type="PROSITE" id="PS51192"/>
    </source>
</evidence>
<evidence type="ECO:0000259" key="8">
    <source>
        <dbReference type="PROSITE" id="PS51195"/>
    </source>
</evidence>
<feature type="compositionally biased region" description="Low complexity" evidence="6">
    <location>
        <begin position="167"/>
        <end position="177"/>
    </location>
</feature>
<sequence length="184" mass="20487">MERRKAAKAGYDDRHWTDKPLEDMKERDWRIFREDFSISARGGSIPHPLRSWEESTIPQLILECIERIGYKEPSPIQRQAIPIGLQNRDIIGIAETGSGKTAAFVIPMLAFISSLPPFTDDNRHLGPYSLILAPTRELAQQIESETRKFASPLGYKCVSIVGGSRNSNSTSAKAPRSSSPPPVV</sequence>